<feature type="region of interest" description="Disordered" evidence="2">
    <location>
        <begin position="715"/>
        <end position="759"/>
    </location>
</feature>
<evidence type="ECO:0000313" key="3">
    <source>
        <dbReference type="Proteomes" id="UP000050795"/>
    </source>
</evidence>
<feature type="compositionally biased region" description="Polar residues" evidence="2">
    <location>
        <begin position="50"/>
        <end position="74"/>
    </location>
</feature>
<feature type="region of interest" description="Disordered" evidence="2">
    <location>
        <begin position="573"/>
        <end position="603"/>
    </location>
</feature>
<evidence type="ECO:0000313" key="4">
    <source>
        <dbReference type="WBParaSite" id="TREG1_19270.1"/>
    </source>
</evidence>
<proteinExistence type="predicted"/>
<reference evidence="4" key="2">
    <citation type="submission" date="2023-11" db="UniProtKB">
        <authorList>
            <consortium name="WormBaseParasite"/>
        </authorList>
    </citation>
    <scope>IDENTIFICATION</scope>
</reference>
<organism evidence="3 4">
    <name type="scientific">Trichobilharzia regenti</name>
    <name type="common">Nasal bird schistosome</name>
    <dbReference type="NCBI Taxonomy" id="157069"/>
    <lineage>
        <taxon>Eukaryota</taxon>
        <taxon>Metazoa</taxon>
        <taxon>Spiralia</taxon>
        <taxon>Lophotrochozoa</taxon>
        <taxon>Platyhelminthes</taxon>
        <taxon>Trematoda</taxon>
        <taxon>Digenea</taxon>
        <taxon>Strigeidida</taxon>
        <taxon>Schistosomatoidea</taxon>
        <taxon>Schistosomatidae</taxon>
        <taxon>Trichobilharzia</taxon>
    </lineage>
</organism>
<feature type="compositionally biased region" description="Polar residues" evidence="2">
    <location>
        <begin position="340"/>
        <end position="355"/>
    </location>
</feature>
<feature type="coiled-coil region" evidence="1">
    <location>
        <begin position="115"/>
        <end position="162"/>
    </location>
</feature>
<feature type="compositionally biased region" description="Polar residues" evidence="2">
    <location>
        <begin position="273"/>
        <end position="282"/>
    </location>
</feature>
<feature type="region of interest" description="Disordered" evidence="2">
    <location>
        <begin position="230"/>
        <end position="381"/>
    </location>
</feature>
<feature type="compositionally biased region" description="Polar residues" evidence="2">
    <location>
        <begin position="725"/>
        <end position="738"/>
    </location>
</feature>
<evidence type="ECO:0000256" key="1">
    <source>
        <dbReference type="SAM" id="Coils"/>
    </source>
</evidence>
<evidence type="ECO:0000256" key="2">
    <source>
        <dbReference type="SAM" id="MobiDB-lite"/>
    </source>
</evidence>
<feature type="compositionally biased region" description="Low complexity" evidence="2">
    <location>
        <begin position="75"/>
        <end position="88"/>
    </location>
</feature>
<accession>A0AA85JH87</accession>
<feature type="region of interest" description="Disordered" evidence="2">
    <location>
        <begin position="49"/>
        <end position="90"/>
    </location>
</feature>
<protein>
    <recommendedName>
        <fullName evidence="5">MAP7 domain-containing protein</fullName>
    </recommendedName>
</protein>
<keyword evidence="3" id="KW-1185">Reference proteome</keyword>
<keyword evidence="1" id="KW-0175">Coiled coil</keyword>
<evidence type="ECO:0008006" key="5">
    <source>
        <dbReference type="Google" id="ProtNLM"/>
    </source>
</evidence>
<name>A0AA85JH87_TRIRE</name>
<feature type="compositionally biased region" description="Polar residues" evidence="2">
    <location>
        <begin position="362"/>
        <end position="372"/>
    </location>
</feature>
<dbReference type="AlphaFoldDB" id="A0AA85JH87"/>
<dbReference type="Proteomes" id="UP000050795">
    <property type="component" value="Unassembled WGS sequence"/>
</dbReference>
<reference evidence="3" key="1">
    <citation type="submission" date="2022-06" db="EMBL/GenBank/DDBJ databases">
        <authorList>
            <person name="Berger JAMES D."/>
            <person name="Berger JAMES D."/>
        </authorList>
    </citation>
    <scope>NUCLEOTIDE SEQUENCE [LARGE SCALE GENOMIC DNA]</scope>
</reference>
<feature type="region of interest" description="Disordered" evidence="2">
    <location>
        <begin position="422"/>
        <end position="445"/>
    </location>
</feature>
<dbReference type="WBParaSite" id="TREG1_19270.1">
    <property type="protein sequence ID" value="TREG1_19270.1"/>
    <property type="gene ID" value="TREG1_19270"/>
</dbReference>
<feature type="compositionally biased region" description="Polar residues" evidence="2">
    <location>
        <begin position="255"/>
        <end position="264"/>
    </location>
</feature>
<sequence>MTKICGGHWNCSLSDVLLLTSGKEGPFNFIYRAMEYNGVQEQHADKDHIQNGSVSTESECTNNDTDITRPNSADSSQQQNTNSCQSSSAAISVEERLRRVRAAEQLRQQQRYAAYVEAQRQAEVARMRLQEERKRKIEEMRQKEQKRRLDALERRAALEMSNQARIDAIRERSAIRFGNSTTGRRLAEKRNCGRTASASPSLGVTRNPSSLMTASCVVAFGSSSPRSILVPNRSNSSNECDKIGRPNHRGFLNSHRPTTPTVPTDTIRPIKNLQMTKRNNNARIPPLMSKSVSGDSLHQRTRAKPILPSKPRSPPTSTSKTQELETDLTNLAPPPESDNLENNTQMTDNTASNTKPADKSVPSVSAEVTNSVEPAPNVIPQVGPITAETHRSGEGAVLPKNEAAIYRAKLVEQRRLAKERMEEEQRRMEEQNRTKKEQERLAAEEEERLRKEEAQRAIEARKAAQRQAEEELLKKKQQIEEERVMLKKKLDSIMSRVKRPVSTRPVSAADLPAATIGEMDSSITSAPAVNGTQTVNSKEEVTTQDLNAVANNLVTPTVNNDKQVESRSTFEIPNTVVRPPSENDTEIRAGSSSTDTEEPHPIDSLTSQISSLEVNQNTHQTAQVKQQCANAPIFKSALLQSMLGGGRLATRAKDAVAGLRRNPPSVNEDALKSNIWRIPNNQDGALLNNTIHEVDEDSLTKSIVSVQRSFQDASQNGHDNLPHCNGSNGIENSITSQRPNEEASELESMPSLPCESTNP</sequence>